<comment type="subcellular location">
    <subcellularLocation>
        <location evidence="1">Cell membrane</location>
        <topology evidence="1">Multi-pass membrane protein</topology>
    </subcellularLocation>
</comment>
<sequence>MFKTSKLLLVFILLSLVSLTADIVYEGSRSIGGSYLESINAPPESAAIASFGDFIGYATRFIAGLIASLYSSSNLLWLFTITGYLAILSLPILAFTNNWKIVVILYLVERIGKGMRTPARDTILADVTEGVKRGRAFGIHELFDQIGALTGPVIVALCITISGYRLAYTVLFIPALIAISLVITARNLYPSIKSIEITRRRLNLEKMSRKYWLYTLSMIFLSLGYIHWFIISYFLKKWSILLDHEIALAYTIAMGIDAALALPVGYLYDRFRLKSLYLAPLTALFIPLLLSISSSSRIIPYLMASLWGIVMAIYEVNMRVAVADLVEPSVRALAYGLYGLIYGVFWAIGGFILTYLINISIVSTIIYVTVVETASITTLYYLNKR</sequence>
<evidence type="ECO:0000256" key="4">
    <source>
        <dbReference type="ARBA" id="ARBA00022989"/>
    </source>
</evidence>
<evidence type="ECO:0000256" key="6">
    <source>
        <dbReference type="SAM" id="Phobius"/>
    </source>
</evidence>
<feature type="transmembrane region" description="Helical" evidence="6">
    <location>
        <begin position="275"/>
        <end position="292"/>
    </location>
</feature>
<dbReference type="InterPro" id="IPR036259">
    <property type="entry name" value="MFS_trans_sf"/>
</dbReference>
<dbReference type="PROSITE" id="PS50850">
    <property type="entry name" value="MFS"/>
    <property type="match status" value="1"/>
</dbReference>
<dbReference type="EMBL" id="DTBJ01000002">
    <property type="protein sequence ID" value="HGM57986.1"/>
    <property type="molecule type" value="Genomic_DNA"/>
</dbReference>
<feature type="domain" description="Major facilitator superfamily (MFS) profile" evidence="7">
    <location>
        <begin position="6"/>
        <end position="385"/>
    </location>
</feature>
<feature type="transmembrane region" description="Helical" evidence="6">
    <location>
        <begin position="211"/>
        <end position="235"/>
    </location>
</feature>
<reference evidence="8" key="1">
    <citation type="journal article" date="2020" name="mSystems">
        <title>Genome- and Community-Level Interaction Insights into Carbon Utilization and Element Cycling Functions of Hydrothermarchaeota in Hydrothermal Sediment.</title>
        <authorList>
            <person name="Zhou Z."/>
            <person name="Liu Y."/>
            <person name="Xu W."/>
            <person name="Pan J."/>
            <person name="Luo Z.H."/>
            <person name="Li M."/>
        </authorList>
    </citation>
    <scope>NUCLEOTIDE SEQUENCE [LARGE SCALE GENOMIC DNA]</scope>
    <source>
        <strain evidence="8">SpSt-642</strain>
    </source>
</reference>
<accession>A0A7C4H8C5</accession>
<dbReference type="Gene3D" id="1.20.1250.20">
    <property type="entry name" value="MFS general substrate transporter like domains"/>
    <property type="match status" value="1"/>
</dbReference>
<feature type="transmembrane region" description="Helical" evidence="6">
    <location>
        <begin position="142"/>
        <end position="164"/>
    </location>
</feature>
<dbReference type="AlphaFoldDB" id="A0A7C4H8C5"/>
<feature type="transmembrane region" description="Helical" evidence="6">
    <location>
        <begin position="247"/>
        <end position="268"/>
    </location>
</feature>
<keyword evidence="3 6" id="KW-0812">Transmembrane</keyword>
<name>A0A7C4H8C5_STAMA</name>
<evidence type="ECO:0000256" key="5">
    <source>
        <dbReference type="ARBA" id="ARBA00023136"/>
    </source>
</evidence>
<proteinExistence type="predicted"/>
<organism evidence="8">
    <name type="scientific">Staphylothermus marinus</name>
    <dbReference type="NCBI Taxonomy" id="2280"/>
    <lineage>
        <taxon>Archaea</taxon>
        <taxon>Thermoproteota</taxon>
        <taxon>Thermoprotei</taxon>
        <taxon>Desulfurococcales</taxon>
        <taxon>Desulfurococcaceae</taxon>
        <taxon>Staphylothermus</taxon>
    </lineage>
</organism>
<feature type="transmembrane region" description="Helical" evidence="6">
    <location>
        <begin position="298"/>
        <end position="316"/>
    </location>
</feature>
<keyword evidence="5 6" id="KW-0472">Membrane</keyword>
<dbReference type="GO" id="GO:0022857">
    <property type="term" value="F:transmembrane transporter activity"/>
    <property type="evidence" value="ECO:0007669"/>
    <property type="project" value="InterPro"/>
</dbReference>
<keyword evidence="2" id="KW-1003">Cell membrane</keyword>
<dbReference type="InterPro" id="IPR011701">
    <property type="entry name" value="MFS"/>
</dbReference>
<keyword evidence="4 6" id="KW-1133">Transmembrane helix</keyword>
<protein>
    <submittedName>
        <fullName evidence="8">MFS transporter</fullName>
    </submittedName>
</protein>
<comment type="caution">
    <text evidence="8">The sequence shown here is derived from an EMBL/GenBank/DDBJ whole genome shotgun (WGS) entry which is preliminary data.</text>
</comment>
<evidence type="ECO:0000256" key="2">
    <source>
        <dbReference type="ARBA" id="ARBA00022475"/>
    </source>
</evidence>
<feature type="transmembrane region" description="Helical" evidence="6">
    <location>
        <begin position="170"/>
        <end position="190"/>
    </location>
</feature>
<dbReference type="PANTHER" id="PTHR42688:SF1">
    <property type="entry name" value="BLR5212 PROTEIN"/>
    <property type="match status" value="1"/>
</dbReference>
<dbReference type="SUPFAM" id="SSF103473">
    <property type="entry name" value="MFS general substrate transporter"/>
    <property type="match status" value="1"/>
</dbReference>
<gene>
    <name evidence="8" type="ORF">ENU14_00105</name>
</gene>
<evidence type="ECO:0000256" key="3">
    <source>
        <dbReference type="ARBA" id="ARBA00022692"/>
    </source>
</evidence>
<feature type="transmembrane region" description="Helical" evidence="6">
    <location>
        <begin position="75"/>
        <end position="108"/>
    </location>
</feature>
<dbReference type="InterPro" id="IPR020846">
    <property type="entry name" value="MFS_dom"/>
</dbReference>
<evidence type="ECO:0000313" key="8">
    <source>
        <dbReference type="EMBL" id="HGM57986.1"/>
    </source>
</evidence>
<dbReference type="PANTHER" id="PTHR42688">
    <property type="entry name" value="CONSERVED PROTEIN"/>
    <property type="match status" value="1"/>
</dbReference>
<feature type="transmembrane region" description="Helical" evidence="6">
    <location>
        <begin position="364"/>
        <end position="382"/>
    </location>
</feature>
<dbReference type="Pfam" id="PF07690">
    <property type="entry name" value="MFS_1"/>
    <property type="match status" value="1"/>
</dbReference>
<evidence type="ECO:0000256" key="1">
    <source>
        <dbReference type="ARBA" id="ARBA00004651"/>
    </source>
</evidence>
<dbReference type="GO" id="GO:0005886">
    <property type="term" value="C:plasma membrane"/>
    <property type="evidence" value="ECO:0007669"/>
    <property type="project" value="UniProtKB-SubCell"/>
</dbReference>
<feature type="transmembrane region" description="Helical" evidence="6">
    <location>
        <begin position="337"/>
        <end position="358"/>
    </location>
</feature>
<dbReference type="InterPro" id="IPR052425">
    <property type="entry name" value="Uncharacterized_MFS-type"/>
</dbReference>
<dbReference type="CDD" id="cd17370">
    <property type="entry name" value="MFS_MJ1317_like"/>
    <property type="match status" value="1"/>
</dbReference>
<evidence type="ECO:0000259" key="7">
    <source>
        <dbReference type="PROSITE" id="PS50850"/>
    </source>
</evidence>